<keyword evidence="1" id="KW-1133">Transmembrane helix</keyword>
<dbReference type="InterPro" id="IPR029787">
    <property type="entry name" value="Nucleotide_cyclase"/>
</dbReference>
<dbReference type="SUPFAM" id="SSF55073">
    <property type="entry name" value="Nucleotide cyclase"/>
    <property type="match status" value="1"/>
</dbReference>
<dbReference type="PROSITE" id="PS50883">
    <property type="entry name" value="EAL"/>
    <property type="match status" value="1"/>
</dbReference>
<dbReference type="Gene3D" id="6.20.270.20">
    <property type="entry name" value="LapD/MoxY periplasmic domain"/>
    <property type="match status" value="1"/>
</dbReference>
<evidence type="ECO:0000256" key="1">
    <source>
        <dbReference type="SAM" id="Phobius"/>
    </source>
</evidence>
<protein>
    <submittedName>
        <fullName evidence="5">EAL domain-containing protein</fullName>
    </submittedName>
</protein>
<dbReference type="RefSeq" id="WP_228344966.1">
    <property type="nucleotide sequence ID" value="NZ_CP046056.1"/>
</dbReference>
<dbReference type="GO" id="GO:0016020">
    <property type="term" value="C:membrane"/>
    <property type="evidence" value="ECO:0007669"/>
    <property type="project" value="InterPro"/>
</dbReference>
<dbReference type="SUPFAM" id="SSF141868">
    <property type="entry name" value="EAL domain-like"/>
    <property type="match status" value="1"/>
</dbReference>
<dbReference type="NCBIfam" id="TIGR00254">
    <property type="entry name" value="GGDEF"/>
    <property type="match status" value="1"/>
</dbReference>
<accession>A0A9X7UXU4</accession>
<dbReference type="PROSITE" id="PS50885">
    <property type="entry name" value="HAMP"/>
    <property type="match status" value="1"/>
</dbReference>
<dbReference type="GO" id="GO:0007165">
    <property type="term" value="P:signal transduction"/>
    <property type="evidence" value="ECO:0007669"/>
    <property type="project" value="InterPro"/>
</dbReference>
<dbReference type="SMART" id="SM00304">
    <property type="entry name" value="HAMP"/>
    <property type="match status" value="1"/>
</dbReference>
<keyword evidence="1" id="KW-0472">Membrane</keyword>
<feature type="domain" description="GGDEF" evidence="4">
    <location>
        <begin position="262"/>
        <end position="394"/>
    </location>
</feature>
<sequence>MTLRQQFSILTGLLVLILLSGSLLLTLNNARSAFEQQLNARAYDAATSLALSMSQTAGDMVQLQRQMDALFDRGFFALIELQATDGSQLQRRADDVVSDVPDWLPRLFALDLLVAEADVTSGWQRLGTLRVLSHSGPAYQDLWTMVRHELQWYGLVLVLSLLLLQWLLRWLLRPLAEVEKQAQAICNRQWPVQRNIPKARELRQMVLAMNQMVKKLRTIFTEQAALTEQLRAETFSDSLSGLLNRRGFDQRLEHILQRRDGHSGVLLLLQLQQLAELNQQQGRQAADDLLHGLGRQLRFWLQGYSAAFAGRRSGSDFALYLPCTGKAQAAVLAEQLYDQLSTTVLSRRQGLVFHLGGVVLQGEQESPAQALSCADAALRQAQHQATGGVKLYDGDNANAELTAGEWRTMLLQVLQNEGLQLLFQPVLAADGKTLQQLEVFSRIEWQGQSFSAGRFWPMVEQHHLAAQFDALIVRNVLRQLQQQVLPAGVRCCVNISPASVLNDAFQRQLQQWLAAAPEAAAQLALELPESSLPGTEAALLRLADVVQPFGVVLGVDQVGTGSMAFAYLQRLPLQYLRIDGSFNRGLAQAGDHRFFVQSMVQIAHSLDLQVLAEGVEQPADVQALQQVGVGGLSGYAFSRPSAQLQDALNWQPA</sequence>
<evidence type="ECO:0000259" key="3">
    <source>
        <dbReference type="PROSITE" id="PS50885"/>
    </source>
</evidence>
<keyword evidence="6" id="KW-1185">Reference proteome</keyword>
<proteinExistence type="predicted"/>
<feature type="domain" description="HAMP" evidence="3">
    <location>
        <begin position="169"/>
        <end position="221"/>
    </location>
</feature>
<evidence type="ECO:0000313" key="5">
    <source>
        <dbReference type="EMBL" id="QQD24905.1"/>
    </source>
</evidence>
<dbReference type="Pfam" id="PF00990">
    <property type="entry name" value="GGDEF"/>
    <property type="match status" value="1"/>
</dbReference>
<feature type="transmembrane region" description="Helical" evidence="1">
    <location>
        <begin position="6"/>
        <end position="27"/>
    </location>
</feature>
<dbReference type="SMART" id="SM00267">
    <property type="entry name" value="GGDEF"/>
    <property type="match status" value="1"/>
</dbReference>
<keyword evidence="1" id="KW-0812">Transmembrane</keyword>
<evidence type="ECO:0000313" key="6">
    <source>
        <dbReference type="Proteomes" id="UP000596074"/>
    </source>
</evidence>
<dbReference type="AlphaFoldDB" id="A0A9X7UXU4"/>
<dbReference type="InterPro" id="IPR043128">
    <property type="entry name" value="Rev_trsase/Diguanyl_cyclase"/>
</dbReference>
<dbReference type="InterPro" id="IPR050706">
    <property type="entry name" value="Cyclic-di-GMP_PDE-like"/>
</dbReference>
<dbReference type="Gene3D" id="3.20.20.450">
    <property type="entry name" value="EAL domain"/>
    <property type="match status" value="1"/>
</dbReference>
<dbReference type="EMBL" id="CP046056">
    <property type="protein sequence ID" value="QQD24905.1"/>
    <property type="molecule type" value="Genomic_DNA"/>
</dbReference>
<feature type="domain" description="EAL" evidence="2">
    <location>
        <begin position="403"/>
        <end position="653"/>
    </location>
</feature>
<evidence type="ECO:0000259" key="4">
    <source>
        <dbReference type="PROSITE" id="PS50887"/>
    </source>
</evidence>
<dbReference type="SMART" id="SM00052">
    <property type="entry name" value="EAL"/>
    <property type="match status" value="1"/>
</dbReference>
<dbReference type="Pfam" id="PF00563">
    <property type="entry name" value="EAL"/>
    <property type="match status" value="1"/>
</dbReference>
<dbReference type="Gene3D" id="6.10.340.10">
    <property type="match status" value="1"/>
</dbReference>
<dbReference type="InterPro" id="IPR035919">
    <property type="entry name" value="EAL_sf"/>
</dbReference>
<dbReference type="GO" id="GO:0071111">
    <property type="term" value="F:cyclic-guanylate-specific phosphodiesterase activity"/>
    <property type="evidence" value="ECO:0007669"/>
    <property type="project" value="InterPro"/>
</dbReference>
<dbReference type="Gene3D" id="3.30.70.270">
    <property type="match status" value="1"/>
</dbReference>
<dbReference type="Pfam" id="PF00672">
    <property type="entry name" value="HAMP"/>
    <property type="match status" value="1"/>
</dbReference>
<dbReference type="InterPro" id="IPR001633">
    <property type="entry name" value="EAL_dom"/>
</dbReference>
<gene>
    <name evidence="5" type="ORF">GJQ55_10670</name>
</gene>
<dbReference type="InterPro" id="IPR032244">
    <property type="entry name" value="LapD_MoxY_N"/>
</dbReference>
<dbReference type="Proteomes" id="UP000596074">
    <property type="component" value="Chromosome"/>
</dbReference>
<reference evidence="5 6" key="1">
    <citation type="submission" date="2019-11" db="EMBL/GenBank/DDBJ databases">
        <title>Venatorbacter sp. nov. a predator of Campylobacter and other Gram-negative bacteria.</title>
        <authorList>
            <person name="Saeedi A."/>
            <person name="Cummings N.J."/>
            <person name="Connerton I.F."/>
            <person name="Connerton P.L."/>
        </authorList>
    </citation>
    <scope>NUCLEOTIDE SEQUENCE [LARGE SCALE GENOMIC DNA]</scope>
    <source>
        <strain evidence="5">XL5</strain>
    </source>
</reference>
<dbReference type="InterPro" id="IPR042461">
    <property type="entry name" value="LapD_MoxY_peri_C"/>
</dbReference>
<dbReference type="CDD" id="cd01948">
    <property type="entry name" value="EAL"/>
    <property type="match status" value="1"/>
</dbReference>
<dbReference type="Gene3D" id="3.30.110.200">
    <property type="match status" value="1"/>
</dbReference>
<dbReference type="InterPro" id="IPR000160">
    <property type="entry name" value="GGDEF_dom"/>
</dbReference>
<name>A0A9X7UXU4_9GAMM</name>
<dbReference type="Pfam" id="PF16448">
    <property type="entry name" value="LapD_MoxY_N"/>
    <property type="match status" value="1"/>
</dbReference>
<dbReference type="KEGG" id="vcw:GJQ55_10670"/>
<organism evidence="5 6">
    <name type="scientific">Venatoribacter cucullus</name>
    <dbReference type="NCBI Taxonomy" id="2661630"/>
    <lineage>
        <taxon>Bacteria</taxon>
        <taxon>Pseudomonadati</taxon>
        <taxon>Pseudomonadota</taxon>
        <taxon>Gammaproteobacteria</taxon>
        <taxon>Oceanospirillales</taxon>
        <taxon>Oceanospirillaceae</taxon>
        <taxon>Venatoribacter</taxon>
    </lineage>
</organism>
<evidence type="ECO:0000259" key="2">
    <source>
        <dbReference type="PROSITE" id="PS50883"/>
    </source>
</evidence>
<dbReference type="InterPro" id="IPR003660">
    <property type="entry name" value="HAMP_dom"/>
</dbReference>
<dbReference type="PANTHER" id="PTHR33121:SF23">
    <property type="entry name" value="CYCLIC DI-GMP PHOSPHODIESTERASE PDEB"/>
    <property type="match status" value="1"/>
</dbReference>
<dbReference type="PANTHER" id="PTHR33121">
    <property type="entry name" value="CYCLIC DI-GMP PHOSPHODIESTERASE PDEF"/>
    <property type="match status" value="1"/>
</dbReference>
<dbReference type="PROSITE" id="PS50887">
    <property type="entry name" value="GGDEF"/>
    <property type="match status" value="1"/>
</dbReference>